<name>A0ABS8VJW1_DATST</name>
<proteinExistence type="predicted"/>
<dbReference type="Proteomes" id="UP000823775">
    <property type="component" value="Unassembled WGS sequence"/>
</dbReference>
<reference evidence="1 2" key="1">
    <citation type="journal article" date="2021" name="BMC Genomics">
        <title>Datura genome reveals duplications of psychoactive alkaloid biosynthetic genes and high mutation rate following tissue culture.</title>
        <authorList>
            <person name="Rajewski A."/>
            <person name="Carter-House D."/>
            <person name="Stajich J."/>
            <person name="Litt A."/>
        </authorList>
    </citation>
    <scope>NUCLEOTIDE SEQUENCE [LARGE SCALE GENOMIC DNA]</scope>
    <source>
        <strain evidence="1">AR-01</strain>
    </source>
</reference>
<evidence type="ECO:0000313" key="2">
    <source>
        <dbReference type="Proteomes" id="UP000823775"/>
    </source>
</evidence>
<comment type="caution">
    <text evidence="1">The sequence shown here is derived from an EMBL/GenBank/DDBJ whole genome shotgun (WGS) entry which is preliminary data.</text>
</comment>
<organism evidence="1 2">
    <name type="scientific">Datura stramonium</name>
    <name type="common">Jimsonweed</name>
    <name type="synonym">Common thornapple</name>
    <dbReference type="NCBI Taxonomy" id="4076"/>
    <lineage>
        <taxon>Eukaryota</taxon>
        <taxon>Viridiplantae</taxon>
        <taxon>Streptophyta</taxon>
        <taxon>Embryophyta</taxon>
        <taxon>Tracheophyta</taxon>
        <taxon>Spermatophyta</taxon>
        <taxon>Magnoliopsida</taxon>
        <taxon>eudicotyledons</taxon>
        <taxon>Gunneridae</taxon>
        <taxon>Pentapetalae</taxon>
        <taxon>asterids</taxon>
        <taxon>lamiids</taxon>
        <taxon>Solanales</taxon>
        <taxon>Solanaceae</taxon>
        <taxon>Solanoideae</taxon>
        <taxon>Datureae</taxon>
        <taxon>Datura</taxon>
    </lineage>
</organism>
<keyword evidence="2" id="KW-1185">Reference proteome</keyword>
<gene>
    <name evidence="1" type="ORF">HAX54_037685</name>
</gene>
<protein>
    <submittedName>
        <fullName evidence="1">Uncharacterized protein</fullName>
    </submittedName>
</protein>
<evidence type="ECO:0000313" key="1">
    <source>
        <dbReference type="EMBL" id="MCE0480657.1"/>
    </source>
</evidence>
<accession>A0ABS8VJW1</accession>
<dbReference type="EMBL" id="JACEIK010005078">
    <property type="protein sequence ID" value="MCE0480657.1"/>
    <property type="molecule type" value="Genomic_DNA"/>
</dbReference>
<sequence length="189" mass="21008">MTVHSVIGSGFDSSPMAQYSLNSKKNDYGSTHSAGLQARSRGMMAGKQILEGTMGVRGLAKNCRWKEIAQEEQKEKGFVQARRKKRNAKPVQQWVTKKTADTNINIEEEVIIQQGDLEVANAMNMTDQPVEENRQVTTEIEVGNISRGALSLMDFPELTPTPTRNGFGILEQKEVVWNKMKPTSMGGLH</sequence>